<dbReference type="RefSeq" id="WP_255913073.1">
    <property type="nucleotide sequence ID" value="NZ_JANFQO010000004.1"/>
</dbReference>
<evidence type="ECO:0008006" key="3">
    <source>
        <dbReference type="Google" id="ProtNLM"/>
    </source>
</evidence>
<comment type="caution">
    <text evidence="1">The sequence shown here is derived from an EMBL/GenBank/DDBJ whole genome shotgun (WGS) entry which is preliminary data.</text>
</comment>
<dbReference type="Proteomes" id="UP001165498">
    <property type="component" value="Unassembled WGS sequence"/>
</dbReference>
<protein>
    <recommendedName>
        <fullName evidence="3">Sel1 repeat-containing protein</fullName>
    </recommendedName>
</protein>
<reference evidence="1" key="1">
    <citation type="submission" date="2022-07" db="EMBL/GenBank/DDBJ databases">
        <title>Tahibacter sp., a new gammaproteobacterium isolated from the silt sample collected at pig farm.</title>
        <authorList>
            <person name="Chen H."/>
        </authorList>
    </citation>
    <scope>NUCLEOTIDE SEQUENCE</scope>
    <source>
        <strain evidence="1">P2K</strain>
    </source>
</reference>
<name>A0ABT1QPV9_9GAMM</name>
<gene>
    <name evidence="1" type="ORF">NM961_06350</name>
</gene>
<sequence>MNEEEGELGDLYMSCAIYLGGGPYLYNAGLTYQQRRDPRALDYFLAASALGVDVAEREAGKLLLSEAKTERERMIAFGYLSSSLKGCRGTAALDYRDEALRTKSPIALMEAYAWAKVGLSRYKGEDPHPTYPAWLGEYRQLMIDGVRELAEKRASVVIDRNLDCSDRRNY</sequence>
<keyword evidence="2" id="KW-1185">Reference proteome</keyword>
<evidence type="ECO:0000313" key="1">
    <source>
        <dbReference type="EMBL" id="MCQ4164329.1"/>
    </source>
</evidence>
<organism evidence="1 2">
    <name type="scientific">Tahibacter harae</name>
    <dbReference type="NCBI Taxonomy" id="2963937"/>
    <lineage>
        <taxon>Bacteria</taxon>
        <taxon>Pseudomonadati</taxon>
        <taxon>Pseudomonadota</taxon>
        <taxon>Gammaproteobacteria</taxon>
        <taxon>Lysobacterales</taxon>
        <taxon>Rhodanobacteraceae</taxon>
        <taxon>Tahibacter</taxon>
    </lineage>
</organism>
<evidence type="ECO:0000313" key="2">
    <source>
        <dbReference type="Proteomes" id="UP001165498"/>
    </source>
</evidence>
<accession>A0ABT1QPV9</accession>
<proteinExistence type="predicted"/>
<dbReference type="EMBL" id="JANFQO010000004">
    <property type="protein sequence ID" value="MCQ4164329.1"/>
    <property type="molecule type" value="Genomic_DNA"/>
</dbReference>